<evidence type="ECO:0000259" key="1">
    <source>
        <dbReference type="PROSITE" id="PS51766"/>
    </source>
</evidence>
<comment type="caution">
    <text evidence="2">The sequence shown here is derived from an EMBL/GenBank/DDBJ whole genome shotgun (WGS) entry which is preliminary data.</text>
</comment>
<dbReference type="EMBL" id="JAROBY010000016">
    <property type="protein sequence ID" value="MEB4794483.1"/>
    <property type="molecule type" value="Genomic_DNA"/>
</dbReference>
<dbReference type="RefSeq" id="WP_268597081.1">
    <property type="nucleotide sequence ID" value="NZ_JAROBY010000016.1"/>
</dbReference>
<name>A0ABU6D9S3_9BACL</name>
<proteinExistence type="predicted"/>
<dbReference type="InterPro" id="IPR036439">
    <property type="entry name" value="Dockerin_dom_sf"/>
</dbReference>
<dbReference type="Pfam" id="PF00404">
    <property type="entry name" value="Dockerin_1"/>
    <property type="match status" value="1"/>
</dbReference>
<dbReference type="InterPro" id="IPR016134">
    <property type="entry name" value="Dockerin_dom"/>
</dbReference>
<keyword evidence="3" id="KW-1185">Reference proteome</keyword>
<organism evidence="2 3">
    <name type="scientific">Paenibacillus chondroitinus</name>
    <dbReference type="NCBI Taxonomy" id="59842"/>
    <lineage>
        <taxon>Bacteria</taxon>
        <taxon>Bacillati</taxon>
        <taxon>Bacillota</taxon>
        <taxon>Bacilli</taxon>
        <taxon>Bacillales</taxon>
        <taxon>Paenibacillaceae</taxon>
        <taxon>Paenibacillus</taxon>
    </lineage>
</organism>
<sequence>MNGDSKVSIGDLAMVAAAYGKTDADADWNQYKSADINHDKKVDIDDLAAVAAKILK</sequence>
<gene>
    <name evidence="2" type="ORF">P5G65_11285</name>
</gene>
<reference evidence="2 3" key="1">
    <citation type="submission" date="2023-03" db="EMBL/GenBank/DDBJ databases">
        <title>Bacillus Genome Sequencing.</title>
        <authorList>
            <person name="Dunlap C."/>
        </authorList>
    </citation>
    <scope>NUCLEOTIDE SEQUENCE [LARGE SCALE GENOMIC DNA]</scope>
    <source>
        <strain evidence="2 3">NRS-1351</strain>
    </source>
</reference>
<feature type="domain" description="Dockerin" evidence="1">
    <location>
        <begin position="1"/>
        <end position="56"/>
    </location>
</feature>
<accession>A0ABU6D9S3</accession>
<dbReference type="PROSITE" id="PS51766">
    <property type="entry name" value="DOCKERIN"/>
    <property type="match status" value="1"/>
</dbReference>
<dbReference type="Gene3D" id="1.10.1330.10">
    <property type="entry name" value="Dockerin domain"/>
    <property type="match status" value="1"/>
</dbReference>
<protein>
    <submittedName>
        <fullName evidence="2">Dockerin type I domain-containing protein</fullName>
    </submittedName>
</protein>
<evidence type="ECO:0000313" key="2">
    <source>
        <dbReference type="EMBL" id="MEB4794483.1"/>
    </source>
</evidence>
<dbReference type="SUPFAM" id="SSF63446">
    <property type="entry name" value="Type I dockerin domain"/>
    <property type="match status" value="1"/>
</dbReference>
<dbReference type="Proteomes" id="UP001355653">
    <property type="component" value="Unassembled WGS sequence"/>
</dbReference>
<evidence type="ECO:0000313" key="3">
    <source>
        <dbReference type="Proteomes" id="UP001355653"/>
    </source>
</evidence>
<dbReference type="InterPro" id="IPR002105">
    <property type="entry name" value="Dockerin_1_rpt"/>
</dbReference>